<dbReference type="SUPFAM" id="SSF52091">
    <property type="entry name" value="SpoIIaa-like"/>
    <property type="match status" value="1"/>
</dbReference>
<dbReference type="InterPro" id="IPR002645">
    <property type="entry name" value="STAS_dom"/>
</dbReference>
<protein>
    <recommendedName>
        <fullName evidence="1">STAS domain-containing protein</fullName>
    </recommendedName>
</protein>
<organism evidence="2 3">
    <name type="scientific">Phyllobacterium bourgognense</name>
    <dbReference type="NCBI Taxonomy" id="314236"/>
    <lineage>
        <taxon>Bacteria</taxon>
        <taxon>Pseudomonadati</taxon>
        <taxon>Pseudomonadota</taxon>
        <taxon>Alphaproteobacteria</taxon>
        <taxon>Hyphomicrobiales</taxon>
        <taxon>Phyllobacteriaceae</taxon>
        <taxon>Phyllobacterium</taxon>
    </lineage>
</organism>
<keyword evidence="3" id="KW-1185">Reference proteome</keyword>
<dbReference type="InterPro" id="IPR036513">
    <property type="entry name" value="STAS_dom_sf"/>
</dbReference>
<evidence type="ECO:0000313" key="3">
    <source>
        <dbReference type="Proteomes" id="UP000253324"/>
    </source>
</evidence>
<evidence type="ECO:0000313" key="2">
    <source>
        <dbReference type="EMBL" id="RCW81538.1"/>
    </source>
</evidence>
<evidence type="ECO:0000259" key="1">
    <source>
        <dbReference type="PROSITE" id="PS50801"/>
    </source>
</evidence>
<accession>A0A368YPR0</accession>
<sequence length="116" mass="12998">MNSNMEIKTEQYRVWTEGSDIHFDGIMRLASSEAYAPILSLMMSVLASTPPSITLNLSDLEFLNSSGINLLAKFTIEVRKHPNVHLVVRGTSETPWQSKSLPNLKKLHPALELLVH</sequence>
<dbReference type="NCBIfam" id="NF047705">
    <property type="entry name" value="slr1659_superfam"/>
    <property type="match status" value="1"/>
</dbReference>
<dbReference type="Gene3D" id="3.30.750.24">
    <property type="entry name" value="STAS domain"/>
    <property type="match status" value="1"/>
</dbReference>
<gene>
    <name evidence="2" type="ORF">C7476_11092</name>
</gene>
<proteinExistence type="predicted"/>
<dbReference type="PROSITE" id="PS50801">
    <property type="entry name" value="STAS"/>
    <property type="match status" value="1"/>
</dbReference>
<reference evidence="2 3" key="1">
    <citation type="submission" date="2018-07" db="EMBL/GenBank/DDBJ databases">
        <title>Genomic Encyclopedia of Type Strains, Phase III (KMG-III): the genomes of soil and plant-associated and newly described type strains.</title>
        <authorList>
            <person name="Whitman W."/>
        </authorList>
    </citation>
    <scope>NUCLEOTIDE SEQUENCE [LARGE SCALE GENOMIC DNA]</scope>
    <source>
        <strain evidence="2 3">31-25a</strain>
    </source>
</reference>
<comment type="caution">
    <text evidence="2">The sequence shown here is derived from an EMBL/GenBank/DDBJ whole genome shotgun (WGS) entry which is preliminary data.</text>
</comment>
<feature type="domain" description="STAS" evidence="1">
    <location>
        <begin position="21"/>
        <end position="93"/>
    </location>
</feature>
<dbReference type="EMBL" id="QPJM01000010">
    <property type="protein sequence ID" value="RCW81538.1"/>
    <property type="molecule type" value="Genomic_DNA"/>
</dbReference>
<dbReference type="AlphaFoldDB" id="A0A368YPR0"/>
<dbReference type="Proteomes" id="UP000253324">
    <property type="component" value="Unassembled WGS sequence"/>
</dbReference>
<name>A0A368YPR0_9HYPH</name>